<evidence type="ECO:0000313" key="1">
    <source>
        <dbReference type="EMBL" id="KAF0748504.1"/>
    </source>
</evidence>
<feature type="non-terminal residue" evidence="1">
    <location>
        <position position="1"/>
    </location>
</feature>
<sequence>SSRRDLADISFLYKLINNYIDAPYLLKHISFNILAYNNGTTPTFYLPSHSTNYLKKTPLFLEA</sequence>
<accession>A0A6G0Y3B4</accession>
<gene>
    <name evidence="1" type="ORF">FWK35_00038986</name>
</gene>
<comment type="caution">
    <text evidence="1">The sequence shown here is derived from an EMBL/GenBank/DDBJ whole genome shotgun (WGS) entry which is preliminary data.</text>
</comment>
<dbReference type="Proteomes" id="UP000478052">
    <property type="component" value="Unassembled WGS sequence"/>
</dbReference>
<keyword evidence="1" id="KW-0808">Transferase</keyword>
<evidence type="ECO:0000313" key="2">
    <source>
        <dbReference type="Proteomes" id="UP000478052"/>
    </source>
</evidence>
<proteinExistence type="predicted"/>
<name>A0A6G0Y3B4_APHCR</name>
<dbReference type="AlphaFoldDB" id="A0A6G0Y3B4"/>
<keyword evidence="1" id="KW-0695">RNA-directed DNA polymerase</keyword>
<dbReference type="GO" id="GO:0003964">
    <property type="term" value="F:RNA-directed DNA polymerase activity"/>
    <property type="evidence" value="ECO:0007669"/>
    <property type="project" value="UniProtKB-KW"/>
</dbReference>
<keyword evidence="1" id="KW-0548">Nucleotidyltransferase</keyword>
<dbReference type="EMBL" id="VUJU01006453">
    <property type="protein sequence ID" value="KAF0748504.1"/>
    <property type="molecule type" value="Genomic_DNA"/>
</dbReference>
<keyword evidence="2" id="KW-1185">Reference proteome</keyword>
<protein>
    <submittedName>
        <fullName evidence="1">Reverse transcriptase domain-containing protein</fullName>
    </submittedName>
</protein>
<organism evidence="1 2">
    <name type="scientific">Aphis craccivora</name>
    <name type="common">Cowpea aphid</name>
    <dbReference type="NCBI Taxonomy" id="307492"/>
    <lineage>
        <taxon>Eukaryota</taxon>
        <taxon>Metazoa</taxon>
        <taxon>Ecdysozoa</taxon>
        <taxon>Arthropoda</taxon>
        <taxon>Hexapoda</taxon>
        <taxon>Insecta</taxon>
        <taxon>Pterygota</taxon>
        <taxon>Neoptera</taxon>
        <taxon>Paraneoptera</taxon>
        <taxon>Hemiptera</taxon>
        <taxon>Sternorrhyncha</taxon>
        <taxon>Aphidomorpha</taxon>
        <taxon>Aphidoidea</taxon>
        <taxon>Aphididae</taxon>
        <taxon>Aphidini</taxon>
        <taxon>Aphis</taxon>
        <taxon>Aphis</taxon>
    </lineage>
</organism>
<dbReference type="OrthoDB" id="6594467at2759"/>
<reference evidence="1 2" key="1">
    <citation type="submission" date="2019-08" db="EMBL/GenBank/DDBJ databases">
        <title>Whole genome of Aphis craccivora.</title>
        <authorList>
            <person name="Voronova N.V."/>
            <person name="Shulinski R.S."/>
            <person name="Bandarenka Y.V."/>
            <person name="Zhorov D.G."/>
            <person name="Warner D."/>
        </authorList>
    </citation>
    <scope>NUCLEOTIDE SEQUENCE [LARGE SCALE GENOMIC DNA]</scope>
    <source>
        <strain evidence="1">180601</strain>
        <tissue evidence="1">Whole Body</tissue>
    </source>
</reference>